<proteinExistence type="predicted"/>
<dbReference type="Gene3D" id="2.60.40.1720">
    <property type="entry name" value="Calcium-dependent cell adhesion molecule-1"/>
    <property type="match status" value="1"/>
</dbReference>
<dbReference type="Pfam" id="PF08964">
    <property type="entry name" value="Crystall_3"/>
    <property type="match status" value="1"/>
</dbReference>
<dbReference type="PANTHER" id="PTHR38083">
    <property type="entry name" value="CALCIUM-DEPENDENT CELL ADHESION MOLECULE 1-RELATED"/>
    <property type="match status" value="1"/>
</dbReference>
<dbReference type="GeneID" id="87831658"/>
<dbReference type="Proteomes" id="UP001302602">
    <property type="component" value="Unassembled WGS sequence"/>
</dbReference>
<dbReference type="Pfam" id="PF14564">
    <property type="entry name" value="Membrane_bind"/>
    <property type="match status" value="1"/>
</dbReference>
<evidence type="ECO:0000313" key="4">
    <source>
        <dbReference type="Proteomes" id="UP001302602"/>
    </source>
</evidence>
<accession>A0AAN6TU22</accession>
<name>A0AAN6TU22_9PEZI</name>
<dbReference type="InterPro" id="IPR038423">
    <property type="entry name" value="CAD_C_sf"/>
</dbReference>
<evidence type="ECO:0000259" key="2">
    <source>
        <dbReference type="Pfam" id="PF14564"/>
    </source>
</evidence>
<reference evidence="3" key="2">
    <citation type="submission" date="2023-05" db="EMBL/GenBank/DDBJ databases">
        <authorList>
            <consortium name="Lawrence Berkeley National Laboratory"/>
            <person name="Steindorff A."/>
            <person name="Hensen N."/>
            <person name="Bonometti L."/>
            <person name="Westerberg I."/>
            <person name="Brannstrom I.O."/>
            <person name="Guillou S."/>
            <person name="Cros-Aarteil S."/>
            <person name="Calhoun S."/>
            <person name="Haridas S."/>
            <person name="Kuo A."/>
            <person name="Mondo S."/>
            <person name="Pangilinan J."/>
            <person name="Riley R."/>
            <person name="Labutti K."/>
            <person name="Andreopoulos B."/>
            <person name="Lipzen A."/>
            <person name="Chen C."/>
            <person name="Yanf M."/>
            <person name="Daum C."/>
            <person name="Ng V."/>
            <person name="Clum A."/>
            <person name="Ohm R."/>
            <person name="Martin F."/>
            <person name="Silar P."/>
            <person name="Natvig D."/>
            <person name="Lalanne C."/>
            <person name="Gautier V."/>
            <person name="Ament-Velasquez S.L."/>
            <person name="Kruys A."/>
            <person name="Hutchinson M.I."/>
            <person name="Powell A.J."/>
            <person name="Barry K."/>
            <person name="Miller A.N."/>
            <person name="Grigoriev I.V."/>
            <person name="Debuchy R."/>
            <person name="Gladieux P."/>
            <person name="Thoren M.H."/>
            <person name="Johannesson H."/>
        </authorList>
    </citation>
    <scope>NUCLEOTIDE SEQUENCE</scope>
    <source>
        <strain evidence="3">CBS 731.68</strain>
    </source>
</reference>
<reference evidence="3" key="1">
    <citation type="journal article" date="2023" name="Mol. Phylogenet. Evol.">
        <title>Genome-scale phylogeny and comparative genomics of the fungal order Sordariales.</title>
        <authorList>
            <person name="Hensen N."/>
            <person name="Bonometti L."/>
            <person name="Westerberg I."/>
            <person name="Brannstrom I.O."/>
            <person name="Guillou S."/>
            <person name="Cros-Aarteil S."/>
            <person name="Calhoun S."/>
            <person name="Haridas S."/>
            <person name="Kuo A."/>
            <person name="Mondo S."/>
            <person name="Pangilinan J."/>
            <person name="Riley R."/>
            <person name="LaButti K."/>
            <person name="Andreopoulos B."/>
            <person name="Lipzen A."/>
            <person name="Chen C."/>
            <person name="Yan M."/>
            <person name="Daum C."/>
            <person name="Ng V."/>
            <person name="Clum A."/>
            <person name="Steindorff A."/>
            <person name="Ohm R.A."/>
            <person name="Martin F."/>
            <person name="Silar P."/>
            <person name="Natvig D.O."/>
            <person name="Lalanne C."/>
            <person name="Gautier V."/>
            <person name="Ament-Velasquez S.L."/>
            <person name="Kruys A."/>
            <person name="Hutchinson M.I."/>
            <person name="Powell A.J."/>
            <person name="Barry K."/>
            <person name="Miller A.N."/>
            <person name="Grigoriev I.V."/>
            <person name="Debuchy R."/>
            <person name="Gladieux P."/>
            <person name="Hiltunen Thoren M."/>
            <person name="Johannesson H."/>
        </authorList>
    </citation>
    <scope>NUCLEOTIDE SEQUENCE</scope>
    <source>
        <strain evidence="3">CBS 731.68</strain>
    </source>
</reference>
<dbReference type="GO" id="GO:0016020">
    <property type="term" value="C:membrane"/>
    <property type="evidence" value="ECO:0007669"/>
    <property type="project" value="InterPro"/>
</dbReference>
<dbReference type="InterPro" id="IPR052885">
    <property type="entry name" value="Dictyostelium_CAD"/>
</dbReference>
<dbReference type="InterPro" id="IPR029283">
    <property type="entry name" value="Membrane-bd"/>
</dbReference>
<dbReference type="PANTHER" id="PTHR38083:SF1">
    <property type="entry name" value="CALCIUM-DEPENDENT CELL ADHESION MOLECULE 1-RELATED"/>
    <property type="match status" value="1"/>
</dbReference>
<evidence type="ECO:0000259" key="1">
    <source>
        <dbReference type="Pfam" id="PF08964"/>
    </source>
</evidence>
<comment type="caution">
    <text evidence="3">The sequence shown here is derived from an EMBL/GenBank/DDBJ whole genome shotgun (WGS) entry which is preliminary data.</text>
</comment>
<keyword evidence="4" id="KW-1185">Reference proteome</keyword>
<organism evidence="3 4">
    <name type="scientific">Parathielavia appendiculata</name>
    <dbReference type="NCBI Taxonomy" id="2587402"/>
    <lineage>
        <taxon>Eukaryota</taxon>
        <taxon>Fungi</taxon>
        <taxon>Dikarya</taxon>
        <taxon>Ascomycota</taxon>
        <taxon>Pezizomycotina</taxon>
        <taxon>Sordariomycetes</taxon>
        <taxon>Sordariomycetidae</taxon>
        <taxon>Sordariales</taxon>
        <taxon>Chaetomiaceae</taxon>
        <taxon>Parathielavia</taxon>
    </lineage>
</organism>
<dbReference type="GO" id="GO:0098609">
    <property type="term" value="P:cell-cell adhesion"/>
    <property type="evidence" value="ECO:0007669"/>
    <property type="project" value="InterPro"/>
</dbReference>
<dbReference type="InterPro" id="IPR015059">
    <property type="entry name" value="Ca_cell_adhesion_N_dom"/>
</dbReference>
<sequence length="213" mass="23075">MAPHPEPQAAIFYTKTDFSGTPNAYKVGDEITLPGELNDKFQSVEVGVNAKVIAWQHYDGSGIYKEWEGQQPDITSIQGLTRFKVVPANTRAIAFAFQDATGGKPLQYTLKVDAADVGAVKLFSKDAAAAAEGNEYRLVGLMPEGGLPVTTAVYVRNEADGGYVAVGSVYFQWDEKDGQMHIVQDDNWPKQLKQEQTGPSAFLVTLVDATPSS</sequence>
<dbReference type="AlphaFoldDB" id="A0AAN6TU22"/>
<dbReference type="Gene3D" id="2.60.20.10">
    <property type="entry name" value="Crystallins"/>
    <property type="match status" value="1"/>
</dbReference>
<dbReference type="RefSeq" id="XP_062644503.1">
    <property type="nucleotide sequence ID" value="XM_062794889.1"/>
</dbReference>
<dbReference type="EMBL" id="MU853237">
    <property type="protein sequence ID" value="KAK4120732.1"/>
    <property type="molecule type" value="Genomic_DNA"/>
</dbReference>
<feature type="domain" description="Calcium-dependent cell adhesion molecule 1 membrane-binding" evidence="2">
    <location>
        <begin position="93"/>
        <end position="206"/>
    </location>
</feature>
<evidence type="ECO:0000313" key="3">
    <source>
        <dbReference type="EMBL" id="KAK4120732.1"/>
    </source>
</evidence>
<feature type="domain" description="Calcium-dependent cell adhesion molecule N-terminal" evidence="1">
    <location>
        <begin position="7"/>
        <end position="87"/>
    </location>
</feature>
<protein>
    <submittedName>
        <fullName evidence="3">Uncharacterized protein</fullName>
    </submittedName>
</protein>
<gene>
    <name evidence="3" type="ORF">N657DRAFT_658366</name>
</gene>